<evidence type="ECO:0000256" key="1">
    <source>
        <dbReference type="SAM" id="Phobius"/>
    </source>
</evidence>
<evidence type="ECO:0000313" key="3">
    <source>
        <dbReference type="Proteomes" id="UP000198287"/>
    </source>
</evidence>
<name>A0A226E9F3_FOLCA</name>
<feature type="transmembrane region" description="Helical" evidence="1">
    <location>
        <begin position="60"/>
        <end position="84"/>
    </location>
</feature>
<comment type="caution">
    <text evidence="2">The sequence shown here is derived from an EMBL/GenBank/DDBJ whole genome shotgun (WGS) entry which is preliminary data.</text>
</comment>
<accession>A0A226E9F3</accession>
<keyword evidence="1" id="KW-0812">Transmembrane</keyword>
<keyword evidence="3" id="KW-1185">Reference proteome</keyword>
<keyword evidence="1" id="KW-0472">Membrane</keyword>
<dbReference type="Proteomes" id="UP000198287">
    <property type="component" value="Unassembled WGS sequence"/>
</dbReference>
<organism evidence="2 3">
    <name type="scientific">Folsomia candida</name>
    <name type="common">Springtail</name>
    <dbReference type="NCBI Taxonomy" id="158441"/>
    <lineage>
        <taxon>Eukaryota</taxon>
        <taxon>Metazoa</taxon>
        <taxon>Ecdysozoa</taxon>
        <taxon>Arthropoda</taxon>
        <taxon>Hexapoda</taxon>
        <taxon>Collembola</taxon>
        <taxon>Entomobryomorpha</taxon>
        <taxon>Isotomoidea</taxon>
        <taxon>Isotomidae</taxon>
        <taxon>Proisotominae</taxon>
        <taxon>Folsomia</taxon>
    </lineage>
</organism>
<reference evidence="2 3" key="1">
    <citation type="submission" date="2015-12" db="EMBL/GenBank/DDBJ databases">
        <title>The genome of Folsomia candida.</title>
        <authorList>
            <person name="Faddeeva A."/>
            <person name="Derks M.F."/>
            <person name="Anvar Y."/>
            <person name="Smit S."/>
            <person name="Van Straalen N."/>
            <person name="Roelofs D."/>
        </authorList>
    </citation>
    <scope>NUCLEOTIDE SEQUENCE [LARGE SCALE GENOMIC DNA]</scope>
    <source>
        <strain evidence="2 3">VU population</strain>
        <tissue evidence="2">Whole body</tissue>
    </source>
</reference>
<evidence type="ECO:0000313" key="2">
    <source>
        <dbReference type="EMBL" id="OXA53744.1"/>
    </source>
</evidence>
<keyword evidence="1" id="KW-1133">Transmembrane helix</keyword>
<dbReference type="EMBL" id="LNIX01000005">
    <property type="protein sequence ID" value="OXA53744.1"/>
    <property type="molecule type" value="Genomic_DNA"/>
</dbReference>
<feature type="transmembrane region" description="Helical" evidence="1">
    <location>
        <begin position="96"/>
        <end position="124"/>
    </location>
</feature>
<gene>
    <name evidence="2" type="ORF">Fcan01_10101</name>
</gene>
<feature type="transmembrane region" description="Helical" evidence="1">
    <location>
        <begin position="130"/>
        <end position="152"/>
    </location>
</feature>
<dbReference type="AlphaFoldDB" id="A0A226E9F3"/>
<protein>
    <submittedName>
        <fullName evidence="2">Uncharacterized protein</fullName>
    </submittedName>
</protein>
<sequence length="166" mass="18461">MSSETCFCGCTLGRGALAIGTINAIAGILAVGRDSIVVTAAIFYPDQFVDPAFHENPSRYYTICGVRICISVVHTILSCFMVHGCRTKNNRLIMPWVIWTYVCIIVEVSLAVIMFFLFVIFVLFSGQIGVGFWIFLTCLVILGVQAYFLSVVRTFSHVLKRDTVQD</sequence>
<proteinExistence type="predicted"/>